<dbReference type="Proteomes" id="UP000295578">
    <property type="component" value="Unassembled WGS sequence"/>
</dbReference>
<keyword evidence="3" id="KW-1185">Reference proteome</keyword>
<protein>
    <submittedName>
        <fullName evidence="2">Uncharacterized protein</fullName>
    </submittedName>
</protein>
<organism evidence="2 3">
    <name type="scientific">Actinomadura darangshiensis</name>
    <dbReference type="NCBI Taxonomy" id="705336"/>
    <lineage>
        <taxon>Bacteria</taxon>
        <taxon>Bacillati</taxon>
        <taxon>Actinomycetota</taxon>
        <taxon>Actinomycetes</taxon>
        <taxon>Streptosporangiales</taxon>
        <taxon>Thermomonosporaceae</taxon>
        <taxon>Actinomadura</taxon>
    </lineage>
</organism>
<sequence>MSPIEIGIVLFVLAFAITTLGATLAGVAAAVLAGKAGLSRPAAVMAGAKAFGGTLTMAIALAAVIIGACK</sequence>
<evidence type="ECO:0000313" key="3">
    <source>
        <dbReference type="Proteomes" id="UP000295578"/>
    </source>
</evidence>
<feature type="transmembrane region" description="Helical" evidence="1">
    <location>
        <begin position="6"/>
        <end position="34"/>
    </location>
</feature>
<gene>
    <name evidence="2" type="ORF">E1293_28450</name>
</gene>
<proteinExistence type="predicted"/>
<dbReference type="AlphaFoldDB" id="A0A4R5AXG9"/>
<comment type="caution">
    <text evidence="2">The sequence shown here is derived from an EMBL/GenBank/DDBJ whole genome shotgun (WGS) entry which is preliminary data.</text>
</comment>
<evidence type="ECO:0000256" key="1">
    <source>
        <dbReference type="SAM" id="Phobius"/>
    </source>
</evidence>
<keyword evidence="1" id="KW-1133">Transmembrane helix</keyword>
<feature type="transmembrane region" description="Helical" evidence="1">
    <location>
        <begin position="46"/>
        <end position="68"/>
    </location>
</feature>
<reference evidence="2 3" key="1">
    <citation type="submission" date="2019-03" db="EMBL/GenBank/DDBJ databases">
        <title>Draft genome sequences of novel Actinobacteria.</title>
        <authorList>
            <person name="Sahin N."/>
            <person name="Ay H."/>
            <person name="Saygin H."/>
        </authorList>
    </citation>
    <scope>NUCLEOTIDE SEQUENCE [LARGE SCALE GENOMIC DNA]</scope>
    <source>
        <strain evidence="2 3">DSM 45941</strain>
    </source>
</reference>
<name>A0A4R5AXG9_9ACTN</name>
<dbReference type="EMBL" id="SMKY01000156">
    <property type="protein sequence ID" value="TDD75372.1"/>
    <property type="molecule type" value="Genomic_DNA"/>
</dbReference>
<accession>A0A4R5AXG9</accession>
<evidence type="ECO:0000313" key="2">
    <source>
        <dbReference type="EMBL" id="TDD75372.1"/>
    </source>
</evidence>
<dbReference type="RefSeq" id="WP_132200561.1">
    <property type="nucleotide sequence ID" value="NZ_SMKY01000156.1"/>
</dbReference>
<keyword evidence="1" id="KW-0812">Transmembrane</keyword>
<keyword evidence="1" id="KW-0472">Membrane</keyword>